<keyword evidence="3" id="KW-1185">Reference proteome</keyword>
<feature type="transmembrane region" description="Helical" evidence="1">
    <location>
        <begin position="142"/>
        <end position="166"/>
    </location>
</feature>
<accession>A0AAV2ZC98</accession>
<keyword evidence="1" id="KW-0472">Membrane</keyword>
<comment type="caution">
    <text evidence="2">The sequence shown here is derived from an EMBL/GenBank/DDBJ whole genome shotgun (WGS) entry which is preliminary data.</text>
</comment>
<reference evidence="2" key="2">
    <citation type="journal article" date="2023" name="Microbiol Resour">
        <title>Decontamination and Annotation of the Draft Genome Sequence of the Oomycete Lagenidium giganteum ARSEF 373.</title>
        <authorList>
            <person name="Morgan W.R."/>
            <person name="Tartar A."/>
        </authorList>
    </citation>
    <scope>NUCLEOTIDE SEQUENCE</scope>
    <source>
        <strain evidence="2">ARSEF 373</strain>
    </source>
</reference>
<evidence type="ECO:0000256" key="1">
    <source>
        <dbReference type="SAM" id="Phobius"/>
    </source>
</evidence>
<dbReference type="Proteomes" id="UP001146120">
    <property type="component" value="Unassembled WGS sequence"/>
</dbReference>
<dbReference type="AlphaFoldDB" id="A0AAV2ZC98"/>
<keyword evidence="1" id="KW-1133">Transmembrane helix</keyword>
<keyword evidence="1" id="KW-0812">Transmembrane</keyword>
<sequence>MGCSIPGLVAVITIGIATVVSSLALGLPFWSTSKVTESGQYTNVDFVAGLWGYCSDLDISNSTSKESHLDNCYLFHTSKKFQSSHYTESEELSKFSTFSVCGAYSNDKAGYVNSHARMAGLDNEMFDKFISRSCGATGNASLLFGVLSAMLGLLGFVFATLSITCCKSKSSFVMISKVVLIMAFVSTLLTFFLWIAQAHPLSKKDEVHVSASFFLSIIASLFYLISVVLVARHAAMGTK</sequence>
<feature type="transmembrane region" description="Helical" evidence="1">
    <location>
        <begin position="178"/>
        <end position="197"/>
    </location>
</feature>
<protein>
    <submittedName>
        <fullName evidence="2">Uncharacterized protein</fullName>
    </submittedName>
</protein>
<feature type="transmembrane region" description="Helical" evidence="1">
    <location>
        <begin position="7"/>
        <end position="30"/>
    </location>
</feature>
<gene>
    <name evidence="2" type="ORF">N0F65_003341</name>
</gene>
<dbReference type="EMBL" id="DAKRPA010000023">
    <property type="protein sequence ID" value="DBA03094.1"/>
    <property type="molecule type" value="Genomic_DNA"/>
</dbReference>
<organism evidence="2 3">
    <name type="scientific">Lagenidium giganteum</name>
    <dbReference type="NCBI Taxonomy" id="4803"/>
    <lineage>
        <taxon>Eukaryota</taxon>
        <taxon>Sar</taxon>
        <taxon>Stramenopiles</taxon>
        <taxon>Oomycota</taxon>
        <taxon>Peronosporomycetes</taxon>
        <taxon>Pythiales</taxon>
        <taxon>Pythiaceae</taxon>
    </lineage>
</organism>
<evidence type="ECO:0000313" key="2">
    <source>
        <dbReference type="EMBL" id="DBA03094.1"/>
    </source>
</evidence>
<reference evidence="2" key="1">
    <citation type="submission" date="2022-11" db="EMBL/GenBank/DDBJ databases">
        <authorList>
            <person name="Morgan W.R."/>
            <person name="Tartar A."/>
        </authorList>
    </citation>
    <scope>NUCLEOTIDE SEQUENCE</scope>
    <source>
        <strain evidence="2">ARSEF 373</strain>
    </source>
</reference>
<name>A0AAV2ZC98_9STRA</name>
<dbReference type="Gene3D" id="1.20.140.150">
    <property type="match status" value="1"/>
</dbReference>
<evidence type="ECO:0000313" key="3">
    <source>
        <dbReference type="Proteomes" id="UP001146120"/>
    </source>
</evidence>
<proteinExistence type="predicted"/>
<feature type="transmembrane region" description="Helical" evidence="1">
    <location>
        <begin position="209"/>
        <end position="231"/>
    </location>
</feature>